<accession>A0A3B0UI79</accession>
<dbReference type="Gene3D" id="3.40.50.1820">
    <property type="entry name" value="alpha/beta hydrolase"/>
    <property type="match status" value="2"/>
</dbReference>
<dbReference type="InterPro" id="IPR029058">
    <property type="entry name" value="AB_hydrolase_fold"/>
</dbReference>
<proteinExistence type="predicted"/>
<sequence>MTSTLSFTEEPFGILTDDNLYLDCVLIKPVGVEDEAFRAIRVWVPKFPLTKSSVITCARQEVKSHGSKRKVAHLVFDLRGTGDSEGTMGDHDFKADLHAVAEWAKERFGRINFGFLGTPESENGRVNLWPLRAGSVMESYHYPAAGNLMPSTVLYLSTYGNFSRTDDALCSQLAKAGYHVYGLDPLRYLLHASTNHRLNPDDLAADLQILIQMLPSKPIIVAQPLAAGLGLLWASRVNKVAGVIAVGRAQAGLSPSHIFHNSNPYTYLLHRHVPDISPRPMALVMLKGNALGGDEDEMATLMQSSNLPNRLERVDRLAPKLLLELLTWTQRP</sequence>
<name>A0A3B0UI79_9ZZZZ</name>
<evidence type="ECO:0008006" key="2">
    <source>
        <dbReference type="Google" id="ProtNLM"/>
    </source>
</evidence>
<dbReference type="AlphaFoldDB" id="A0A3B0UI79"/>
<organism evidence="1">
    <name type="scientific">hydrothermal vent metagenome</name>
    <dbReference type="NCBI Taxonomy" id="652676"/>
    <lineage>
        <taxon>unclassified sequences</taxon>
        <taxon>metagenomes</taxon>
        <taxon>ecological metagenomes</taxon>
    </lineage>
</organism>
<protein>
    <recommendedName>
        <fullName evidence="2">AB hydrolase-1 domain-containing protein</fullName>
    </recommendedName>
</protein>
<reference evidence="1" key="1">
    <citation type="submission" date="2018-06" db="EMBL/GenBank/DDBJ databases">
        <authorList>
            <person name="Zhirakovskaya E."/>
        </authorList>
    </citation>
    <scope>NUCLEOTIDE SEQUENCE</scope>
</reference>
<dbReference type="SUPFAM" id="SSF53474">
    <property type="entry name" value="alpha/beta-Hydrolases"/>
    <property type="match status" value="2"/>
</dbReference>
<gene>
    <name evidence="1" type="ORF">MNBD_CHLOROFLEXI01-1117</name>
</gene>
<dbReference type="EMBL" id="UOEU01000081">
    <property type="protein sequence ID" value="VAW30735.1"/>
    <property type="molecule type" value="Genomic_DNA"/>
</dbReference>
<evidence type="ECO:0000313" key="1">
    <source>
        <dbReference type="EMBL" id="VAW30735.1"/>
    </source>
</evidence>